<name>A0A165RQE1_9APHY</name>
<feature type="region of interest" description="Disordered" evidence="1">
    <location>
        <begin position="1"/>
        <end position="57"/>
    </location>
</feature>
<feature type="compositionally biased region" description="Low complexity" evidence="1">
    <location>
        <begin position="669"/>
        <end position="680"/>
    </location>
</feature>
<evidence type="ECO:0000256" key="1">
    <source>
        <dbReference type="SAM" id="MobiDB-lite"/>
    </source>
</evidence>
<feature type="compositionally biased region" description="Pro residues" evidence="1">
    <location>
        <begin position="257"/>
        <end position="266"/>
    </location>
</feature>
<dbReference type="OrthoDB" id="2803381at2759"/>
<feature type="compositionally biased region" description="Basic and acidic residues" evidence="1">
    <location>
        <begin position="747"/>
        <end position="758"/>
    </location>
</feature>
<feature type="compositionally biased region" description="Polar residues" evidence="1">
    <location>
        <begin position="472"/>
        <end position="482"/>
    </location>
</feature>
<sequence length="773" mass="82011">MPPLHDARHSAAPMSPLPPSRPAPREPRPAHSLSPLSTSTRPPATPPPHDGSRAHSLYSCGSLSYEGVHFSTPVRSRTLSSATPPSHPSPSRLPIGSPARASERRANHRARPSVPTGLGLGDLEKLALAPSPHADASREERAQRRRAVHFNSHAHFSEALRLTLSQHGGTSPKGGDKRGEIEEVPREQPEPDAQHDDDGDFFDDEDFSWEAESPSPGHTSAHRSSSMHELAAAFPSPPKTAPEFPLSLFSLDRDTPPNLPLPPTPPFLKTARSPHIYASTDTTDSRMAMFDPEESMARLEMSMAKLEGFGPAPDAPEPACFFDSEDEDDEVRLDSNPQRNPHRTFPSQVPEDVSPSLAGLDATSPMSDVQSPATDIVDPNSPELDSDVEARLERLLRCLSPSAVERTGFAGSSPPSVASSESVTASSPRTPSASSPLAPPSIELLPEFDFERTRHIRHHNRDHGRGHRRRSSSLSNPVMSGWQSFAKSGMGLDAAAKPRSAAPTDVRASSSTAASSASAYSSAATSATSASGSSPGAGHARTPSAEYRSRGIQTQPPPSARPESPLRKARSTPFISRPVRYYEPAQPILQQKRAVAPPLPPLPALPPLPPVPPVAYLPGSLGLARYATISPSTPREAERTGAGARASAMRVAPHAASPEGHPSWRRVHSPVGTPTTASPASSPPSPRTPPNAAAGAAGGHSSFMHITPEQPQAHSRMSRLWSRARAGLGAGRSPEEAKGGEGGGGGDARKGLKREKSARWRRGSVVQARESLG</sequence>
<dbReference type="Proteomes" id="UP000076727">
    <property type="component" value="Unassembled WGS sequence"/>
</dbReference>
<feature type="region of interest" description="Disordered" evidence="1">
    <location>
        <begin position="75"/>
        <end position="288"/>
    </location>
</feature>
<feature type="compositionally biased region" description="Low complexity" evidence="1">
    <location>
        <begin position="30"/>
        <end position="42"/>
    </location>
</feature>
<evidence type="ECO:0000313" key="2">
    <source>
        <dbReference type="EMBL" id="KZT71035.1"/>
    </source>
</evidence>
<gene>
    <name evidence="2" type="ORF">DAEQUDRAFT_157116</name>
</gene>
<feature type="region of interest" description="Disordered" evidence="1">
    <location>
        <begin position="526"/>
        <end position="577"/>
    </location>
</feature>
<feature type="region of interest" description="Disordered" evidence="1">
    <location>
        <begin position="405"/>
        <end position="482"/>
    </location>
</feature>
<reference evidence="2 3" key="1">
    <citation type="journal article" date="2016" name="Mol. Biol. Evol.">
        <title>Comparative Genomics of Early-Diverging Mushroom-Forming Fungi Provides Insights into the Origins of Lignocellulose Decay Capabilities.</title>
        <authorList>
            <person name="Nagy L.G."/>
            <person name="Riley R."/>
            <person name="Tritt A."/>
            <person name="Adam C."/>
            <person name="Daum C."/>
            <person name="Floudas D."/>
            <person name="Sun H."/>
            <person name="Yadav J.S."/>
            <person name="Pangilinan J."/>
            <person name="Larsson K.H."/>
            <person name="Matsuura K."/>
            <person name="Barry K."/>
            <person name="Labutti K."/>
            <person name="Kuo R."/>
            <person name="Ohm R.A."/>
            <person name="Bhattacharya S.S."/>
            <person name="Shirouzu T."/>
            <person name="Yoshinaga Y."/>
            <person name="Martin F.M."/>
            <person name="Grigoriev I.V."/>
            <person name="Hibbett D.S."/>
        </authorList>
    </citation>
    <scope>NUCLEOTIDE SEQUENCE [LARGE SCALE GENOMIC DNA]</scope>
    <source>
        <strain evidence="2 3">L-15889</strain>
    </source>
</reference>
<evidence type="ECO:0000313" key="3">
    <source>
        <dbReference type="Proteomes" id="UP000076727"/>
    </source>
</evidence>
<feature type="compositionally biased region" description="Low complexity" evidence="1">
    <location>
        <begin position="412"/>
        <end position="445"/>
    </location>
</feature>
<feature type="compositionally biased region" description="Low complexity" evidence="1">
    <location>
        <begin position="526"/>
        <end position="538"/>
    </location>
</feature>
<feature type="compositionally biased region" description="Polar residues" evidence="1">
    <location>
        <begin position="364"/>
        <end position="373"/>
    </location>
</feature>
<accession>A0A165RQE1</accession>
<protein>
    <submittedName>
        <fullName evidence="2">Uncharacterized protein</fullName>
    </submittedName>
</protein>
<feature type="compositionally biased region" description="Basic and acidic residues" evidence="1">
    <location>
        <begin position="174"/>
        <end position="196"/>
    </location>
</feature>
<dbReference type="EMBL" id="KV429048">
    <property type="protein sequence ID" value="KZT71035.1"/>
    <property type="molecule type" value="Genomic_DNA"/>
</dbReference>
<dbReference type="AlphaFoldDB" id="A0A165RQE1"/>
<keyword evidence="3" id="KW-1185">Reference proteome</keyword>
<feature type="compositionally biased region" description="Basic residues" evidence="1">
    <location>
        <begin position="454"/>
        <end position="471"/>
    </location>
</feature>
<organism evidence="2 3">
    <name type="scientific">Daedalea quercina L-15889</name>
    <dbReference type="NCBI Taxonomy" id="1314783"/>
    <lineage>
        <taxon>Eukaryota</taxon>
        <taxon>Fungi</taxon>
        <taxon>Dikarya</taxon>
        <taxon>Basidiomycota</taxon>
        <taxon>Agaricomycotina</taxon>
        <taxon>Agaricomycetes</taxon>
        <taxon>Polyporales</taxon>
        <taxon>Fomitopsis</taxon>
    </lineage>
</organism>
<feature type="compositionally biased region" description="Acidic residues" evidence="1">
    <location>
        <begin position="197"/>
        <end position="209"/>
    </location>
</feature>
<feature type="region of interest" description="Disordered" evidence="1">
    <location>
        <begin position="630"/>
        <end position="773"/>
    </location>
</feature>
<feature type="region of interest" description="Disordered" evidence="1">
    <location>
        <begin position="307"/>
        <end position="384"/>
    </location>
</feature>
<proteinExistence type="predicted"/>